<accession>A0ABV0BXC0</accession>
<dbReference type="PANTHER" id="PTHR34822:SF1">
    <property type="entry name" value="GRPB FAMILY PROTEIN"/>
    <property type="match status" value="1"/>
</dbReference>
<dbReference type="EMBL" id="JBDJNQ010000009">
    <property type="protein sequence ID" value="MEN5379331.1"/>
    <property type="molecule type" value="Genomic_DNA"/>
</dbReference>
<protein>
    <submittedName>
        <fullName evidence="1">GrpB family protein</fullName>
    </submittedName>
</protein>
<dbReference type="SUPFAM" id="SSF81301">
    <property type="entry name" value="Nucleotidyltransferase"/>
    <property type="match status" value="1"/>
</dbReference>
<name>A0ABV0BXC0_9SPHI</name>
<gene>
    <name evidence="1" type="ORF">ABE541_18845</name>
</gene>
<keyword evidence="2" id="KW-1185">Reference proteome</keyword>
<comment type="caution">
    <text evidence="1">The sequence shown here is derived from an EMBL/GenBank/DDBJ whole genome shotgun (WGS) entry which is preliminary data.</text>
</comment>
<evidence type="ECO:0000313" key="1">
    <source>
        <dbReference type="EMBL" id="MEN5379331.1"/>
    </source>
</evidence>
<reference evidence="1 2" key="1">
    <citation type="submission" date="2024-04" db="EMBL/GenBank/DDBJ databases">
        <title>WGS of bacteria from Torrens River.</title>
        <authorList>
            <person name="Wyrsch E.R."/>
            <person name="Drigo B."/>
        </authorList>
    </citation>
    <scope>NUCLEOTIDE SEQUENCE [LARGE SCALE GENOMIC DNA]</scope>
    <source>
        <strain evidence="1 2">TWI391</strain>
    </source>
</reference>
<dbReference type="InterPro" id="IPR043519">
    <property type="entry name" value="NT_sf"/>
</dbReference>
<dbReference type="InterPro" id="IPR007344">
    <property type="entry name" value="GrpB/CoaE"/>
</dbReference>
<dbReference type="Proteomes" id="UP001409291">
    <property type="component" value="Unassembled WGS sequence"/>
</dbReference>
<proteinExistence type="predicted"/>
<dbReference type="PANTHER" id="PTHR34822">
    <property type="entry name" value="GRPB DOMAIN PROTEIN (AFU_ORTHOLOGUE AFUA_1G01530)"/>
    <property type="match status" value="1"/>
</dbReference>
<organism evidence="1 2">
    <name type="scientific">Sphingobacterium kitahiroshimense</name>
    <dbReference type="NCBI Taxonomy" id="470446"/>
    <lineage>
        <taxon>Bacteria</taxon>
        <taxon>Pseudomonadati</taxon>
        <taxon>Bacteroidota</taxon>
        <taxon>Sphingobacteriia</taxon>
        <taxon>Sphingobacteriales</taxon>
        <taxon>Sphingobacteriaceae</taxon>
        <taxon>Sphingobacterium</taxon>
    </lineage>
</organism>
<dbReference type="RefSeq" id="WP_346582093.1">
    <property type="nucleotide sequence ID" value="NZ_JBDJLH010000007.1"/>
</dbReference>
<sequence>MGNKKVKKIVVVPYTVDWANEFEKLKSVFQDYLKTLICNIEHVGSTAVPGLSAKPIIDIDIIIINKEKFDEIKSILRKLGYTYSGEMGIPGREAFKRDDQLTPMDGSGYYWHEHHLYVCVEDSESLKNHLLLRDYLRANLNEAQDYGRLKTELAGKYPDDIDHYVEGKTAFILQILKKSGFDQEVLSQIELQNKAVKL</sequence>
<dbReference type="Pfam" id="PF04229">
    <property type="entry name" value="GrpB"/>
    <property type="match status" value="1"/>
</dbReference>
<dbReference type="Gene3D" id="3.30.460.10">
    <property type="entry name" value="Beta Polymerase, domain 2"/>
    <property type="match status" value="1"/>
</dbReference>
<evidence type="ECO:0000313" key="2">
    <source>
        <dbReference type="Proteomes" id="UP001409291"/>
    </source>
</evidence>